<dbReference type="InterPro" id="IPR029068">
    <property type="entry name" value="Glyas_Bleomycin-R_OHBP_Dase"/>
</dbReference>
<proteinExistence type="predicted"/>
<reference evidence="2 3" key="1">
    <citation type="submission" date="2018-09" db="EMBL/GenBank/DDBJ databases">
        <authorList>
            <person name="Wang Z."/>
        </authorList>
    </citation>
    <scope>NUCLEOTIDE SEQUENCE [LARGE SCALE GENOMIC DNA]</scope>
    <source>
        <strain evidence="2 3">ALS 81</strain>
    </source>
</reference>
<name>A0A420EDU4_9ALTE</name>
<dbReference type="PANTHER" id="PTHR33993:SF2">
    <property type="entry name" value="VOC DOMAIN-CONTAINING PROTEIN"/>
    <property type="match status" value="1"/>
</dbReference>
<dbReference type="InterPro" id="IPR037523">
    <property type="entry name" value="VOC_core"/>
</dbReference>
<gene>
    <name evidence="2" type="ORF">DBZ36_10440</name>
</gene>
<dbReference type="EMBL" id="RAQO01000005">
    <property type="protein sequence ID" value="RKF18802.1"/>
    <property type="molecule type" value="Genomic_DNA"/>
</dbReference>
<dbReference type="AlphaFoldDB" id="A0A420EDU4"/>
<evidence type="ECO:0000313" key="3">
    <source>
        <dbReference type="Proteomes" id="UP000286482"/>
    </source>
</evidence>
<organism evidence="2 3">
    <name type="scientific">Alginatibacterium sediminis</name>
    <dbReference type="NCBI Taxonomy" id="2164068"/>
    <lineage>
        <taxon>Bacteria</taxon>
        <taxon>Pseudomonadati</taxon>
        <taxon>Pseudomonadota</taxon>
        <taxon>Gammaproteobacteria</taxon>
        <taxon>Alteromonadales</taxon>
        <taxon>Alteromonadaceae</taxon>
        <taxon>Alginatibacterium</taxon>
    </lineage>
</organism>
<accession>A0A420EDU4</accession>
<evidence type="ECO:0000313" key="2">
    <source>
        <dbReference type="EMBL" id="RKF18802.1"/>
    </source>
</evidence>
<dbReference type="Gene3D" id="3.10.180.10">
    <property type="entry name" value="2,3-Dihydroxybiphenyl 1,2-Dioxygenase, domain 1"/>
    <property type="match status" value="1"/>
</dbReference>
<dbReference type="PROSITE" id="PS51819">
    <property type="entry name" value="VOC"/>
    <property type="match status" value="1"/>
</dbReference>
<feature type="domain" description="VOC" evidence="1">
    <location>
        <begin position="6"/>
        <end position="125"/>
    </location>
</feature>
<dbReference type="RefSeq" id="WP_120354882.1">
    <property type="nucleotide sequence ID" value="NZ_RAQO01000005.1"/>
</dbReference>
<dbReference type="PANTHER" id="PTHR33993">
    <property type="entry name" value="GLYOXALASE-RELATED"/>
    <property type="match status" value="1"/>
</dbReference>
<dbReference type="Proteomes" id="UP000286482">
    <property type="component" value="Unassembled WGS sequence"/>
</dbReference>
<keyword evidence="3" id="KW-1185">Reference proteome</keyword>
<evidence type="ECO:0000259" key="1">
    <source>
        <dbReference type="PROSITE" id="PS51819"/>
    </source>
</evidence>
<dbReference type="SUPFAM" id="SSF54593">
    <property type="entry name" value="Glyoxalase/Bleomycin resistance protein/Dihydroxybiphenyl dioxygenase"/>
    <property type="match status" value="1"/>
</dbReference>
<protein>
    <submittedName>
        <fullName evidence="2">VOC family protein</fullName>
    </submittedName>
</protein>
<dbReference type="OrthoDB" id="8776491at2"/>
<sequence>MMEQAPLVWSELAVNDMSRAVEFYQKHFGVSFRKEDMADMEMSILETKDPMAASVALVKHEMMKPSLEGSTVYLYLSESLNSLVDKLASANVRILLPAMPIKDGEVGHIAIFEDCEGNKVGLWSPNA</sequence>
<dbReference type="Pfam" id="PF00903">
    <property type="entry name" value="Glyoxalase"/>
    <property type="match status" value="1"/>
</dbReference>
<dbReference type="InterPro" id="IPR052164">
    <property type="entry name" value="Anthracycline_SecMetBiosynth"/>
</dbReference>
<comment type="caution">
    <text evidence="2">The sequence shown here is derived from an EMBL/GenBank/DDBJ whole genome shotgun (WGS) entry which is preliminary data.</text>
</comment>
<dbReference type="InterPro" id="IPR004360">
    <property type="entry name" value="Glyas_Fos-R_dOase_dom"/>
</dbReference>